<keyword evidence="10" id="KW-0812">Transmembrane</keyword>
<dbReference type="GO" id="GO:0000155">
    <property type="term" value="F:phosphorelay sensor kinase activity"/>
    <property type="evidence" value="ECO:0007669"/>
    <property type="project" value="InterPro"/>
</dbReference>
<dbReference type="Pfam" id="PF02518">
    <property type="entry name" value="HATPase_c"/>
    <property type="match status" value="1"/>
</dbReference>
<evidence type="ECO:0000256" key="5">
    <source>
        <dbReference type="ARBA" id="ARBA00022741"/>
    </source>
</evidence>
<proteinExistence type="predicted"/>
<evidence type="ECO:0000256" key="8">
    <source>
        <dbReference type="ARBA" id="ARBA00023012"/>
    </source>
</evidence>
<evidence type="ECO:0000256" key="7">
    <source>
        <dbReference type="ARBA" id="ARBA00022840"/>
    </source>
</evidence>
<evidence type="ECO:0000256" key="9">
    <source>
        <dbReference type="SAM" id="Coils"/>
    </source>
</evidence>
<keyword evidence="4" id="KW-0808">Transferase</keyword>
<comment type="catalytic activity">
    <reaction evidence="1">
        <text>ATP + protein L-histidine = ADP + protein N-phospho-L-histidine.</text>
        <dbReference type="EC" id="2.7.13.3"/>
    </reaction>
</comment>
<dbReference type="Pfam" id="PF07730">
    <property type="entry name" value="HisKA_3"/>
    <property type="match status" value="1"/>
</dbReference>
<keyword evidence="9" id="KW-0175">Coiled coil</keyword>
<sequence length="282" mass="33168">MSYKQIKVLILILPTVVIGLWEHIRHTLLLPYLSMDTGNYLSPVIIFIVTITILRKLFLIYEHMQEQLEKERAEKAVLQERERIARELHDGMAQSLFLYSVQINRIKKQYPSIDWTELEKSLRQMHDYVRHAISNLKNVPSPENQNWQTQVKTWIDQYQLNTGIPIQLQIQYPTEQLNLKEKVELFACVQEALTNIRKHAKAKHISILFTPWKKGWKLIIEDDGIGWKEDPFQNPNCFGLKIMRERACEIGAHLSLERMNDKTKLIIKKEDQCGNIPDSNRG</sequence>
<feature type="transmembrane region" description="Helical" evidence="10">
    <location>
        <begin position="44"/>
        <end position="61"/>
    </location>
</feature>
<protein>
    <recommendedName>
        <fullName evidence="2">histidine kinase</fullName>
        <ecNumber evidence="2">2.7.13.3</ecNumber>
    </recommendedName>
</protein>
<keyword evidence="6 13" id="KW-0418">Kinase</keyword>
<evidence type="ECO:0000313" key="14">
    <source>
        <dbReference type="Proteomes" id="UP000199545"/>
    </source>
</evidence>
<dbReference type="GO" id="GO:0016020">
    <property type="term" value="C:membrane"/>
    <property type="evidence" value="ECO:0007669"/>
    <property type="project" value="InterPro"/>
</dbReference>
<dbReference type="STRING" id="46223.SAMN05421852_10880"/>
<keyword evidence="10" id="KW-0472">Membrane</keyword>
<dbReference type="Gene3D" id="1.20.5.1930">
    <property type="match status" value="1"/>
</dbReference>
<keyword evidence="10" id="KW-1133">Transmembrane helix</keyword>
<dbReference type="AlphaFoldDB" id="A0A1I3QUY9"/>
<dbReference type="InterPro" id="IPR003594">
    <property type="entry name" value="HATPase_dom"/>
</dbReference>
<evidence type="ECO:0000256" key="10">
    <source>
        <dbReference type="SAM" id="Phobius"/>
    </source>
</evidence>
<keyword evidence="8" id="KW-0902">Two-component regulatory system</keyword>
<keyword evidence="5" id="KW-0547">Nucleotide-binding</keyword>
<feature type="domain" description="Signal transduction histidine kinase subgroup 3 dimerisation and phosphoacceptor" evidence="12">
    <location>
        <begin position="80"/>
        <end position="138"/>
    </location>
</feature>
<dbReference type="SUPFAM" id="SSF55874">
    <property type="entry name" value="ATPase domain of HSP90 chaperone/DNA topoisomerase II/histidine kinase"/>
    <property type="match status" value="1"/>
</dbReference>
<dbReference type="PANTHER" id="PTHR24421:SF10">
    <property type="entry name" value="NITRATE_NITRITE SENSOR PROTEIN NARQ"/>
    <property type="match status" value="1"/>
</dbReference>
<dbReference type="RefSeq" id="WP_093229907.1">
    <property type="nucleotide sequence ID" value="NZ_FORR01000008.1"/>
</dbReference>
<reference evidence="13 14" key="1">
    <citation type="submission" date="2016-10" db="EMBL/GenBank/DDBJ databases">
        <authorList>
            <person name="de Groot N.N."/>
        </authorList>
    </citation>
    <scope>NUCLEOTIDE SEQUENCE [LARGE SCALE GENOMIC DNA]</scope>
    <source>
        <strain evidence="13 14">DSM 44778</strain>
    </source>
</reference>
<feature type="transmembrane region" description="Helical" evidence="10">
    <location>
        <begin position="7"/>
        <end position="24"/>
    </location>
</feature>
<evidence type="ECO:0000256" key="1">
    <source>
        <dbReference type="ARBA" id="ARBA00000085"/>
    </source>
</evidence>
<feature type="coiled-coil region" evidence="9">
    <location>
        <begin position="54"/>
        <end position="88"/>
    </location>
</feature>
<dbReference type="GO" id="GO:0005524">
    <property type="term" value="F:ATP binding"/>
    <property type="evidence" value="ECO:0007669"/>
    <property type="project" value="UniProtKB-KW"/>
</dbReference>
<dbReference type="InterPro" id="IPR050482">
    <property type="entry name" value="Sensor_HK_TwoCompSys"/>
</dbReference>
<dbReference type="CDD" id="cd16917">
    <property type="entry name" value="HATPase_UhpB-NarQ-NarX-like"/>
    <property type="match status" value="1"/>
</dbReference>
<dbReference type="EMBL" id="FORR01000008">
    <property type="protein sequence ID" value="SFJ36917.1"/>
    <property type="molecule type" value="Genomic_DNA"/>
</dbReference>
<organism evidence="13 14">
    <name type="scientific">Thermoflavimicrobium dichotomicum</name>
    <dbReference type="NCBI Taxonomy" id="46223"/>
    <lineage>
        <taxon>Bacteria</taxon>
        <taxon>Bacillati</taxon>
        <taxon>Bacillota</taxon>
        <taxon>Bacilli</taxon>
        <taxon>Bacillales</taxon>
        <taxon>Thermoactinomycetaceae</taxon>
        <taxon>Thermoflavimicrobium</taxon>
    </lineage>
</organism>
<dbReference type="GO" id="GO:0046983">
    <property type="term" value="F:protein dimerization activity"/>
    <property type="evidence" value="ECO:0007669"/>
    <property type="project" value="InterPro"/>
</dbReference>
<keyword evidence="3" id="KW-0597">Phosphoprotein</keyword>
<keyword evidence="14" id="KW-1185">Reference proteome</keyword>
<evidence type="ECO:0000313" key="13">
    <source>
        <dbReference type="EMBL" id="SFJ36917.1"/>
    </source>
</evidence>
<accession>A0A1I3QUY9</accession>
<evidence type="ECO:0000256" key="3">
    <source>
        <dbReference type="ARBA" id="ARBA00022553"/>
    </source>
</evidence>
<evidence type="ECO:0000259" key="11">
    <source>
        <dbReference type="Pfam" id="PF02518"/>
    </source>
</evidence>
<dbReference type="Proteomes" id="UP000199545">
    <property type="component" value="Unassembled WGS sequence"/>
</dbReference>
<dbReference type="EC" id="2.7.13.3" evidence="2"/>
<dbReference type="Gene3D" id="3.30.565.10">
    <property type="entry name" value="Histidine kinase-like ATPase, C-terminal domain"/>
    <property type="match status" value="1"/>
</dbReference>
<keyword evidence="7" id="KW-0067">ATP-binding</keyword>
<dbReference type="PANTHER" id="PTHR24421">
    <property type="entry name" value="NITRATE/NITRITE SENSOR PROTEIN NARX-RELATED"/>
    <property type="match status" value="1"/>
</dbReference>
<evidence type="ECO:0000256" key="2">
    <source>
        <dbReference type="ARBA" id="ARBA00012438"/>
    </source>
</evidence>
<dbReference type="OrthoDB" id="773385at2"/>
<evidence type="ECO:0000256" key="4">
    <source>
        <dbReference type="ARBA" id="ARBA00022679"/>
    </source>
</evidence>
<evidence type="ECO:0000259" key="12">
    <source>
        <dbReference type="Pfam" id="PF07730"/>
    </source>
</evidence>
<dbReference type="InterPro" id="IPR036890">
    <property type="entry name" value="HATPase_C_sf"/>
</dbReference>
<name>A0A1I3QUY9_9BACL</name>
<feature type="domain" description="Histidine kinase/HSP90-like ATPase" evidence="11">
    <location>
        <begin position="183"/>
        <end position="260"/>
    </location>
</feature>
<dbReference type="InterPro" id="IPR011712">
    <property type="entry name" value="Sig_transdc_His_kin_sub3_dim/P"/>
</dbReference>
<evidence type="ECO:0000256" key="6">
    <source>
        <dbReference type="ARBA" id="ARBA00022777"/>
    </source>
</evidence>
<gene>
    <name evidence="13" type="ORF">SAMN05421852_10880</name>
</gene>